<evidence type="ECO:0000313" key="2">
    <source>
        <dbReference type="EMBL" id="NPT57118.1"/>
    </source>
</evidence>
<dbReference type="EMBL" id="WOEZ01000092">
    <property type="protein sequence ID" value="NPT56444.1"/>
    <property type="molecule type" value="Genomic_DNA"/>
</dbReference>
<organism evidence="2 3">
    <name type="scientific">Paraburkholderia elongata</name>
    <dbReference type="NCBI Taxonomy" id="2675747"/>
    <lineage>
        <taxon>Bacteria</taxon>
        <taxon>Pseudomonadati</taxon>
        <taxon>Pseudomonadota</taxon>
        <taxon>Betaproteobacteria</taxon>
        <taxon>Burkholderiales</taxon>
        <taxon>Burkholderiaceae</taxon>
        <taxon>Paraburkholderia</taxon>
    </lineage>
</organism>
<gene>
    <name evidence="1" type="ORF">GNZ13_18095</name>
    <name evidence="2" type="ORF">GNZ13_21690</name>
</gene>
<dbReference type="Proteomes" id="UP000655523">
    <property type="component" value="Unassembled WGS sequence"/>
</dbReference>
<evidence type="ECO:0000313" key="3">
    <source>
        <dbReference type="Proteomes" id="UP000655523"/>
    </source>
</evidence>
<keyword evidence="3" id="KW-1185">Reference proteome</keyword>
<reference evidence="2 3" key="1">
    <citation type="submission" date="2019-11" db="EMBL/GenBank/DDBJ databases">
        <title>Metabolism of dissolved organic matter in forest soils.</title>
        <authorList>
            <person name="Cyle K.T."/>
            <person name="Wilhelm R.C."/>
            <person name="Martinez C.E."/>
        </authorList>
    </citation>
    <scope>NUCLEOTIDE SEQUENCE [LARGE SCALE GENOMIC DNA]</scope>
    <source>
        <strain evidence="2 3">5N</strain>
    </source>
</reference>
<dbReference type="EMBL" id="WOEZ01000117">
    <property type="protein sequence ID" value="NPT57118.1"/>
    <property type="molecule type" value="Genomic_DNA"/>
</dbReference>
<accession>A0A972SIM9</accession>
<dbReference type="AlphaFoldDB" id="A0A972SIM9"/>
<sequence length="78" mass="9021">MDVMQQVRFEAAAAANAEDASIWRWFSELLEERRIRWRFQFDCWQVSVDRVSVAKEGTFDLAIRQAKATAEKLGLGLT</sequence>
<name>A0A972SIM9_9BURK</name>
<proteinExistence type="predicted"/>
<evidence type="ECO:0000313" key="1">
    <source>
        <dbReference type="EMBL" id="NPT56444.1"/>
    </source>
</evidence>
<comment type="caution">
    <text evidence="2">The sequence shown here is derived from an EMBL/GenBank/DDBJ whole genome shotgun (WGS) entry which is preliminary data.</text>
</comment>
<protein>
    <submittedName>
        <fullName evidence="2">Uncharacterized protein</fullName>
    </submittedName>
</protein>